<keyword evidence="3" id="KW-1185">Reference proteome</keyword>
<feature type="transmembrane region" description="Helical" evidence="1">
    <location>
        <begin position="65"/>
        <end position="84"/>
    </location>
</feature>
<feature type="transmembrane region" description="Helical" evidence="1">
    <location>
        <begin position="150"/>
        <end position="170"/>
    </location>
</feature>
<name>A0ABT2X646_9RHOB</name>
<keyword evidence="1" id="KW-0472">Membrane</keyword>
<proteinExistence type="predicted"/>
<evidence type="ECO:0000313" key="2">
    <source>
        <dbReference type="EMBL" id="MCU9849421.1"/>
    </source>
</evidence>
<organism evidence="2 3">
    <name type="scientific">Albidovulum salinarum</name>
    <dbReference type="NCBI Taxonomy" id="2984153"/>
    <lineage>
        <taxon>Bacteria</taxon>
        <taxon>Pseudomonadati</taxon>
        <taxon>Pseudomonadota</taxon>
        <taxon>Alphaproteobacteria</taxon>
        <taxon>Rhodobacterales</taxon>
        <taxon>Paracoccaceae</taxon>
        <taxon>Albidovulum</taxon>
    </lineage>
</organism>
<dbReference type="RefSeq" id="WP_263338111.1">
    <property type="nucleotide sequence ID" value="NZ_JAOVQO010000015.1"/>
</dbReference>
<feature type="transmembrane region" description="Helical" evidence="1">
    <location>
        <begin position="176"/>
        <end position="193"/>
    </location>
</feature>
<reference evidence="2 3" key="1">
    <citation type="submission" date="2022-10" db="EMBL/GenBank/DDBJ databases">
        <title>Defluviimonas sp. nov., isolated from ocean surface sediments.</title>
        <authorList>
            <person name="He W."/>
            <person name="Wang L."/>
            <person name="Zhang D.-F."/>
        </authorList>
    </citation>
    <scope>NUCLEOTIDE SEQUENCE [LARGE SCALE GENOMIC DNA]</scope>
    <source>
        <strain evidence="2 3">WL0024</strain>
    </source>
</reference>
<feature type="transmembrane region" description="Helical" evidence="1">
    <location>
        <begin position="267"/>
        <end position="287"/>
    </location>
</feature>
<accession>A0ABT2X646</accession>
<sequence length="394" mass="40340">MNGYEAPTHRNDPAGAAGGILATAHRPMFLAAGLWAVVVIGWRVFGESGGPAADALGSATLWHAHEMLFGFAGAAFAGYTLTAAPSWSHRPPASGARILVLTLIWIAARLALAGLPALPLPLVAATSAGFFAWLALLLGREAVAGRSVKGGLQAGFAALLGLADLAVLGAGADPRAAILVFALILSVIGGRMVRAFTENRVAAEHAPPVPAAERVAHIGAAAILAALLATLAGAETLAGVALLAGAGAEALRLALWQRAAVRHDALLLMLHLGFLWLPVGLCLTGLARLGVSLLAEPDALHALTAGAVSCLIYAVAARSVARRAPDRLVAGWPNIAGFALVWLSAWLRIAQSAVPELSQLAALLWIAGWTLFLIALAPTLRGAPQRPVFSGPRA</sequence>
<gene>
    <name evidence="2" type="ORF">OEZ60_15575</name>
</gene>
<dbReference type="InterPro" id="IPR010266">
    <property type="entry name" value="NnrS"/>
</dbReference>
<dbReference type="Proteomes" id="UP001209535">
    <property type="component" value="Unassembled WGS sequence"/>
</dbReference>
<dbReference type="EMBL" id="JAOVQO010000015">
    <property type="protein sequence ID" value="MCU9849421.1"/>
    <property type="molecule type" value="Genomic_DNA"/>
</dbReference>
<keyword evidence="1" id="KW-0812">Transmembrane</keyword>
<comment type="caution">
    <text evidence="2">The sequence shown here is derived from an EMBL/GenBank/DDBJ whole genome shotgun (WGS) entry which is preliminary data.</text>
</comment>
<protein>
    <submittedName>
        <fullName evidence="2">NnrS family protein</fullName>
    </submittedName>
</protein>
<feature type="transmembrane region" description="Helical" evidence="1">
    <location>
        <begin position="214"/>
        <end position="231"/>
    </location>
</feature>
<evidence type="ECO:0000256" key="1">
    <source>
        <dbReference type="SAM" id="Phobius"/>
    </source>
</evidence>
<dbReference type="Pfam" id="PF05940">
    <property type="entry name" value="NnrS"/>
    <property type="match status" value="1"/>
</dbReference>
<feature type="transmembrane region" description="Helical" evidence="1">
    <location>
        <begin position="328"/>
        <end position="347"/>
    </location>
</feature>
<evidence type="ECO:0000313" key="3">
    <source>
        <dbReference type="Proteomes" id="UP001209535"/>
    </source>
</evidence>
<feature type="transmembrane region" description="Helical" evidence="1">
    <location>
        <begin position="118"/>
        <end position="138"/>
    </location>
</feature>
<keyword evidence="1" id="KW-1133">Transmembrane helix</keyword>
<feature type="transmembrane region" description="Helical" evidence="1">
    <location>
        <begin position="96"/>
        <end position="112"/>
    </location>
</feature>
<feature type="transmembrane region" description="Helical" evidence="1">
    <location>
        <begin position="28"/>
        <end position="45"/>
    </location>
</feature>
<feature type="transmembrane region" description="Helical" evidence="1">
    <location>
        <begin position="299"/>
        <end position="316"/>
    </location>
</feature>
<feature type="transmembrane region" description="Helical" evidence="1">
    <location>
        <begin position="359"/>
        <end position="380"/>
    </location>
</feature>
<feature type="transmembrane region" description="Helical" evidence="1">
    <location>
        <begin position="237"/>
        <end position="255"/>
    </location>
</feature>